<organism evidence="1 2">
    <name type="scientific">Solanum tuberosum</name>
    <name type="common">Potato</name>
    <dbReference type="NCBI Taxonomy" id="4113"/>
    <lineage>
        <taxon>Eukaryota</taxon>
        <taxon>Viridiplantae</taxon>
        <taxon>Streptophyta</taxon>
        <taxon>Embryophyta</taxon>
        <taxon>Tracheophyta</taxon>
        <taxon>Spermatophyta</taxon>
        <taxon>Magnoliopsida</taxon>
        <taxon>eudicotyledons</taxon>
        <taxon>Gunneridae</taxon>
        <taxon>Pentapetalae</taxon>
        <taxon>asterids</taxon>
        <taxon>lamiids</taxon>
        <taxon>Solanales</taxon>
        <taxon>Solanaceae</taxon>
        <taxon>Solanoideae</taxon>
        <taxon>Solaneae</taxon>
        <taxon>Solanum</taxon>
    </lineage>
</organism>
<reference evidence="1 2" key="1">
    <citation type="journal article" date="2021" name="bioRxiv">
        <title>Chromosome-scale and haplotype-resolved genome assembly of a tetraploid potato cultivar.</title>
        <authorList>
            <person name="Sun H."/>
            <person name="Jiao W.-B."/>
            <person name="Krause K."/>
            <person name="Campoy J.A."/>
            <person name="Goel M."/>
            <person name="Folz-Donahue K."/>
            <person name="Kukat C."/>
            <person name="Huettel B."/>
            <person name="Schneeberger K."/>
        </authorList>
    </citation>
    <scope>NUCLEOTIDE SEQUENCE [LARGE SCALE GENOMIC DNA]</scope>
    <source>
        <strain evidence="1">SolTubOtavaFocal</strain>
        <tissue evidence="1">Leaves</tissue>
    </source>
</reference>
<gene>
    <name evidence="1" type="ORF">KY290_008101</name>
</gene>
<protein>
    <submittedName>
        <fullName evidence="1">Uncharacterized protein</fullName>
    </submittedName>
</protein>
<dbReference type="Proteomes" id="UP000826656">
    <property type="component" value="Unassembled WGS sequence"/>
</dbReference>
<comment type="caution">
    <text evidence="1">The sequence shown here is derived from an EMBL/GenBank/DDBJ whole genome shotgun (WGS) entry which is preliminary data.</text>
</comment>
<dbReference type="EMBL" id="JAIVGD010000003">
    <property type="protein sequence ID" value="KAH0776690.1"/>
    <property type="molecule type" value="Genomic_DNA"/>
</dbReference>
<keyword evidence="2" id="KW-1185">Reference proteome</keyword>
<sequence length="176" mass="20076">MAKAWEEQVDLARSYLDKAAQKMKKFSLRGVSQSLIRRYEGPFEIIAKADVEDKERVELKYSLLHQPWTNRSRQLLIINWFATRVGTIRAINSLSIGKKRHRRRQRGRSGGACATPKGATLNFSISRSGADSYRASTDLEWCVNYIPALGDNLETLGEQLMALTISQNGFQERRQD</sequence>
<name>A0ABQ7W7X6_SOLTU</name>
<accession>A0ABQ7W7X6</accession>
<evidence type="ECO:0000313" key="1">
    <source>
        <dbReference type="EMBL" id="KAH0776690.1"/>
    </source>
</evidence>
<proteinExistence type="predicted"/>
<evidence type="ECO:0000313" key="2">
    <source>
        <dbReference type="Proteomes" id="UP000826656"/>
    </source>
</evidence>